<comment type="caution">
    <text evidence="1">The sequence shown here is derived from an EMBL/GenBank/DDBJ whole genome shotgun (WGS) entry which is preliminary data.</text>
</comment>
<dbReference type="Proteomes" id="UP001469553">
    <property type="component" value="Unassembled WGS sequence"/>
</dbReference>
<protein>
    <submittedName>
        <fullName evidence="1">Uncharacterized protein</fullName>
    </submittedName>
</protein>
<sequence>MEMFCYGRRVENIVSEAKSHEGSCLVFCDFLTDYSVNYSLLTRRTKLNIHSRTCVDNGALAQGLLRPQMTEKNAGADKIKGQAKEWSPDTLTRRWTEQHKASLNSPARSDQRL</sequence>
<accession>A0ABV0Z3Y4</accession>
<dbReference type="EMBL" id="JAHRIP010050687">
    <property type="protein sequence ID" value="MEQ2300899.1"/>
    <property type="molecule type" value="Genomic_DNA"/>
</dbReference>
<evidence type="ECO:0000313" key="2">
    <source>
        <dbReference type="Proteomes" id="UP001469553"/>
    </source>
</evidence>
<organism evidence="1 2">
    <name type="scientific">Ameca splendens</name>
    <dbReference type="NCBI Taxonomy" id="208324"/>
    <lineage>
        <taxon>Eukaryota</taxon>
        <taxon>Metazoa</taxon>
        <taxon>Chordata</taxon>
        <taxon>Craniata</taxon>
        <taxon>Vertebrata</taxon>
        <taxon>Euteleostomi</taxon>
        <taxon>Actinopterygii</taxon>
        <taxon>Neopterygii</taxon>
        <taxon>Teleostei</taxon>
        <taxon>Neoteleostei</taxon>
        <taxon>Acanthomorphata</taxon>
        <taxon>Ovalentaria</taxon>
        <taxon>Atherinomorphae</taxon>
        <taxon>Cyprinodontiformes</taxon>
        <taxon>Goodeidae</taxon>
        <taxon>Ameca</taxon>
    </lineage>
</organism>
<gene>
    <name evidence="1" type="ORF">AMECASPLE_030556</name>
</gene>
<reference evidence="1 2" key="1">
    <citation type="submission" date="2021-06" db="EMBL/GenBank/DDBJ databases">
        <authorList>
            <person name="Palmer J.M."/>
        </authorList>
    </citation>
    <scope>NUCLEOTIDE SEQUENCE [LARGE SCALE GENOMIC DNA]</scope>
    <source>
        <strain evidence="1 2">AS_MEX2019</strain>
        <tissue evidence="1">Muscle</tissue>
    </source>
</reference>
<evidence type="ECO:0000313" key="1">
    <source>
        <dbReference type="EMBL" id="MEQ2300899.1"/>
    </source>
</evidence>
<keyword evidence="2" id="KW-1185">Reference proteome</keyword>
<name>A0ABV0Z3Y4_9TELE</name>
<proteinExistence type="predicted"/>